<dbReference type="PANTHER" id="PTHR12585">
    <property type="entry name" value="SCC1 / RAD21 FAMILY MEMBER"/>
    <property type="match status" value="1"/>
</dbReference>
<dbReference type="GO" id="GO:0005634">
    <property type="term" value="C:nucleus"/>
    <property type="evidence" value="ECO:0007669"/>
    <property type="project" value="UniProtKB-SubCell"/>
</dbReference>
<dbReference type="InterPro" id="IPR039781">
    <property type="entry name" value="Rad21/Rec8-like"/>
</dbReference>
<dbReference type="FunFam" id="1.10.10.580:FF:000002">
    <property type="entry name" value="Sister chromatid cohesion 1 protein 4"/>
    <property type="match status" value="1"/>
</dbReference>
<protein>
    <submittedName>
        <fullName evidence="12">Putative sister chromatid cohesion 1 protein 4</fullName>
    </submittedName>
</protein>
<dbReference type="Pfam" id="PF04825">
    <property type="entry name" value="Rad21_Rec8_N"/>
    <property type="match status" value="1"/>
</dbReference>
<comment type="subcellular location">
    <subcellularLocation>
        <location evidence="1">Nucleus</location>
    </subcellularLocation>
</comment>
<name>A0A8K0HY06_COCNU</name>
<evidence type="ECO:0000256" key="5">
    <source>
        <dbReference type="ARBA" id="ARBA00022776"/>
    </source>
</evidence>
<dbReference type="PANTHER" id="PTHR12585:SF69">
    <property type="entry name" value="FI11703P"/>
    <property type="match status" value="1"/>
</dbReference>
<dbReference type="InterPro" id="IPR036390">
    <property type="entry name" value="WH_DNA-bd_sf"/>
</dbReference>
<comment type="subunit">
    <text evidence="8">Component of the cohesin complex.</text>
</comment>
<keyword evidence="6" id="KW-0159">Chromosome partition</keyword>
<dbReference type="InterPro" id="IPR006909">
    <property type="entry name" value="Rad21/Rec8_C_eu"/>
</dbReference>
<comment type="similarity">
    <text evidence="3">Belongs to the rad21 family.</text>
</comment>
<dbReference type="CDD" id="cd21793">
    <property type="entry name" value="Rad21_Rec8_M_AtSYN1-like"/>
    <property type="match status" value="1"/>
</dbReference>
<feature type="region of interest" description="Disordered" evidence="9">
    <location>
        <begin position="1244"/>
        <end position="1275"/>
    </location>
</feature>
<dbReference type="Gene3D" id="1.25.40.420">
    <property type="match status" value="1"/>
</dbReference>
<dbReference type="GO" id="GO:0007059">
    <property type="term" value="P:chromosome segregation"/>
    <property type="evidence" value="ECO:0007669"/>
    <property type="project" value="UniProtKB-KW"/>
</dbReference>
<evidence type="ECO:0000313" key="13">
    <source>
        <dbReference type="Proteomes" id="UP000797356"/>
    </source>
</evidence>
<feature type="region of interest" description="Disordered" evidence="9">
    <location>
        <begin position="716"/>
        <end position="740"/>
    </location>
</feature>
<keyword evidence="4" id="KW-0808">Transferase</keyword>
<reference evidence="12" key="2">
    <citation type="submission" date="2019-07" db="EMBL/GenBank/DDBJ databases">
        <authorList>
            <person name="Yang Y."/>
            <person name="Bocs S."/>
            <person name="Baudouin L."/>
        </authorList>
    </citation>
    <scope>NUCLEOTIDE SEQUENCE</scope>
    <source>
        <tissue evidence="12">Spear leaf of Hainan Tall coconut</tissue>
    </source>
</reference>
<dbReference type="GO" id="GO:0008278">
    <property type="term" value="C:cohesin complex"/>
    <property type="evidence" value="ECO:0007669"/>
    <property type="project" value="InterPro"/>
</dbReference>
<dbReference type="Gene3D" id="3.40.50.2000">
    <property type="entry name" value="Glycogen Phosphorylase B"/>
    <property type="match status" value="2"/>
</dbReference>
<dbReference type="GO" id="GO:0003682">
    <property type="term" value="F:chromatin binding"/>
    <property type="evidence" value="ECO:0007669"/>
    <property type="project" value="TreeGrafter"/>
</dbReference>
<evidence type="ECO:0000313" key="12">
    <source>
        <dbReference type="EMBL" id="KAG1328263.1"/>
    </source>
</evidence>
<organism evidence="12 13">
    <name type="scientific">Cocos nucifera</name>
    <name type="common">Coconut palm</name>
    <dbReference type="NCBI Taxonomy" id="13894"/>
    <lineage>
        <taxon>Eukaryota</taxon>
        <taxon>Viridiplantae</taxon>
        <taxon>Streptophyta</taxon>
        <taxon>Embryophyta</taxon>
        <taxon>Tracheophyta</taxon>
        <taxon>Spermatophyta</taxon>
        <taxon>Magnoliopsida</taxon>
        <taxon>Liliopsida</taxon>
        <taxon>Arecaceae</taxon>
        <taxon>Arecoideae</taxon>
        <taxon>Cocoseae</taxon>
        <taxon>Attaleinae</taxon>
        <taxon>Cocos</taxon>
    </lineage>
</organism>
<dbReference type="InterPro" id="IPR002213">
    <property type="entry name" value="UDP_glucos_trans"/>
</dbReference>
<feature type="region of interest" description="Disordered" evidence="9">
    <location>
        <begin position="1608"/>
        <end position="1630"/>
    </location>
</feature>
<keyword evidence="13" id="KW-1185">Reference proteome</keyword>
<gene>
    <name evidence="12" type="ORF">COCNU_01G021970</name>
</gene>
<dbReference type="OrthoDB" id="10071381at2759"/>
<dbReference type="EMBL" id="CM017872">
    <property type="protein sequence ID" value="KAG1328263.1"/>
    <property type="molecule type" value="Genomic_DNA"/>
</dbReference>
<dbReference type="CDD" id="cd14733">
    <property type="entry name" value="BACK"/>
    <property type="match status" value="1"/>
</dbReference>
<feature type="compositionally biased region" description="Polar residues" evidence="9">
    <location>
        <begin position="1067"/>
        <end position="1090"/>
    </location>
</feature>
<keyword evidence="7" id="KW-0539">Nucleus</keyword>
<dbReference type="GO" id="GO:0008194">
    <property type="term" value="F:UDP-glycosyltransferase activity"/>
    <property type="evidence" value="ECO:0007669"/>
    <property type="project" value="InterPro"/>
</dbReference>
<evidence type="ECO:0000256" key="4">
    <source>
        <dbReference type="ARBA" id="ARBA00022679"/>
    </source>
</evidence>
<evidence type="ECO:0000256" key="9">
    <source>
        <dbReference type="SAM" id="MobiDB-lite"/>
    </source>
</evidence>
<dbReference type="Proteomes" id="UP000797356">
    <property type="component" value="Chromosome 1"/>
</dbReference>
<dbReference type="SUPFAM" id="SSF53756">
    <property type="entry name" value="UDP-Glycosyltransferase/glycogen phosphorylase"/>
    <property type="match status" value="1"/>
</dbReference>
<dbReference type="InterPro" id="IPR006910">
    <property type="entry name" value="Rad21_Rec8_N"/>
</dbReference>
<evidence type="ECO:0000256" key="8">
    <source>
        <dbReference type="ARBA" id="ARBA00064543"/>
    </source>
</evidence>
<evidence type="ECO:0000259" key="10">
    <source>
        <dbReference type="Pfam" id="PF04824"/>
    </source>
</evidence>
<dbReference type="Gene3D" id="1.10.10.580">
    <property type="entry name" value="Structural maintenance of chromosome 1. Chain E"/>
    <property type="match status" value="1"/>
</dbReference>
<accession>A0A8K0HY06</accession>
<sequence length="1710" mass="187403">MLQFAKLLSHRGLKTTLVLTVATTKCMHGEVSSVGIETISDGYDDENEKEKDSTEAMLQRLRAVGSRTLAELIERMKGSGHPVSCIVYDAVLPWPLDVARDLGVLGAAFLTQPCIVDAIYYHVYRGSLAVPLVGSTFQLTGLPEIGASDMPSFVSVPGYSPTHLNILVNQFSNMETADWVLCNTFQELENEVINWMANYMPMKAIGPMVPSTYINERLDGDKNYGVDLWKANGAVCLKWLDKRQPQSVVYVSFGSISKVGPEQMEELAWALSKSSYYFLLVVRTVEEDKLPTKFMEETKEKGLVVQWCPQPEGITSPVLRNMLELAREKGGFRCIKIPGVPSEAARAFIRFLYSSCYELDAMTKFVLHLLVMSHTFSVPSLKRACIKELETTLLSLENVVDVLQLARQCDAPRLSLLCTHLIIKEFKTISVSEGWKVMKQANPCLEQELLETLVEADSSLDLIDISLGTDAEKAGKGKKDGRKKGLVYQVVVRIANGCGSFLSSIPACVLKHTLARHFKDKMQHLSKKEELKWKLLVSKVMAAKAHLERKLRKNQVADTDIGVSVDSILFPEVPIALRLSSHLLLGVVRIYSRKVNYLFHDCSEALLKIKQAFRSTAVDLPPEESTAPYHSITLPETFHLDDFELPDSAYEGDFVDRHVSSKEQITLQDTMVGTGYSTLQFGLDERFGDGNASQIGLELDEGQSLFSLADMEIDEGESGFDKDKSVETPNDLSEHSNNPDKYILPRNDGTSQWHGYNIQTPDLNEAFFPRDHIEGTTAVPSQIDFTSTADEVASPELVESAQAPSTPGLIEETISAAAQESPVLSPQRKTSPVTGEEILKSDKPSSHFECPDSMTESGHIQAVIMDCEPPNIVPLSSLPTSSGFVAAADEPHSECGQKSAENLQNDIVCDEVEDVIVASQIHDDGIAMLPENIQESSVTLTTKSTSREDNVEPSILSKLDYKEDIDHCPNSNASALNIDSNSQLNQASCLSAEDGVLVESIPEFSQQDLGGCSGTPLGKEALNVGESSFDLQGEDFNMANATNTDVEMHQQSGHALLESVPGVSKPNEPSTGPISKDTQLDQFNCSSSSEFPEPEKMLLAPAGNVDQASELGQLTAEKGVIESDGSVNRISNLCGKKRRLMESTPVLQHGTSTKMSGKSRIRRNIDYIPDDDDLLASILGLCAIRQQLINAEDIRRMRKKAPCTRPEIWMIEKSLLEDEIFNESIITGVSVELNTLHNRRYDSEIDESHSRADPSKEVELSRSSEFVREASGKEMAESIPVMPNKVDVETQGPSGTSVAVEAQLDKDSSECDAQEQLGSLTGLPQPDLSNNIQTCAITMTDNNMQDENAEVHLSTPATEAEDISVHKNEDIAPLSEKIEDTLMHSERQALHGSMLPASELSEINNEALQITEITSVIGLDLAEDETRDASVMVGNGGIAVAVNINCPHDAHADVGKNGHTETLVSIQDSSLLEVEVCLQTDSAAIRHLNSTMPDVAMEGSEIADPVAVTSHQTVQGKDDGLDARVEDGSVMQKNLNNEVNSFQPNTEIENVPSAVGENSCLQELNAEGGMVVESASMDLAAAKECSDFGSAVDGNDTEFLNVDDEADYDDAADHDMPNPEEAQSVENSGWSSRTRGVARYLKILFDEESGRGKKLVAMDHLLGGKTRKEASRMFFETLVLKTRDYIHVEQENPLECINIKPTIKLLKSEF</sequence>
<evidence type="ECO:0000256" key="7">
    <source>
        <dbReference type="ARBA" id="ARBA00023242"/>
    </source>
</evidence>
<evidence type="ECO:0000256" key="6">
    <source>
        <dbReference type="ARBA" id="ARBA00022829"/>
    </source>
</evidence>
<keyword evidence="5" id="KW-0131">Cell cycle</keyword>
<feature type="domain" description="Rad21/Rec8-like protein C-terminal eukaryotic" evidence="10">
    <location>
        <begin position="1655"/>
        <end position="1702"/>
    </location>
</feature>
<feature type="compositionally biased region" description="Basic and acidic residues" evidence="9">
    <location>
        <begin position="719"/>
        <end position="738"/>
    </location>
</feature>
<dbReference type="InterPro" id="IPR011333">
    <property type="entry name" value="SKP1/BTB/POZ_sf"/>
</dbReference>
<evidence type="ECO:0000256" key="1">
    <source>
        <dbReference type="ARBA" id="ARBA00004123"/>
    </source>
</evidence>
<evidence type="ECO:0000256" key="2">
    <source>
        <dbReference type="ARBA" id="ARBA00004906"/>
    </source>
</evidence>
<comment type="pathway">
    <text evidence="2">Protein modification; protein ubiquitination.</text>
</comment>
<feature type="domain" description="Rad21/Rec8-like protein N-terminal" evidence="11">
    <location>
        <begin position="544"/>
        <end position="625"/>
    </location>
</feature>
<reference evidence="12" key="1">
    <citation type="journal article" date="2017" name="Gigascience">
        <title>The genome draft of coconut (Cocos nucifera).</title>
        <authorList>
            <person name="Xiao Y."/>
            <person name="Xu P."/>
            <person name="Fan H."/>
            <person name="Baudouin L."/>
            <person name="Xia W."/>
            <person name="Bocs S."/>
            <person name="Xu J."/>
            <person name="Li Q."/>
            <person name="Guo A."/>
            <person name="Zhou L."/>
            <person name="Li J."/>
            <person name="Wu Y."/>
            <person name="Ma Z."/>
            <person name="Armero A."/>
            <person name="Issali A.E."/>
            <person name="Liu N."/>
            <person name="Peng M."/>
            <person name="Yang Y."/>
        </authorList>
    </citation>
    <scope>NUCLEOTIDE SEQUENCE</scope>
    <source>
        <tissue evidence="12">Spear leaf of Hainan Tall coconut</tissue>
    </source>
</reference>
<dbReference type="SUPFAM" id="SSF54695">
    <property type="entry name" value="POZ domain"/>
    <property type="match status" value="1"/>
</dbReference>
<evidence type="ECO:0000259" key="11">
    <source>
        <dbReference type="Pfam" id="PF04825"/>
    </source>
</evidence>
<dbReference type="Pfam" id="PF04824">
    <property type="entry name" value="Rad21_Rec8"/>
    <property type="match status" value="1"/>
</dbReference>
<comment type="caution">
    <text evidence="12">The sequence shown here is derived from an EMBL/GenBank/DDBJ whole genome shotgun (WGS) entry which is preliminary data.</text>
</comment>
<dbReference type="Gene3D" id="3.30.710.10">
    <property type="entry name" value="Potassium Channel Kv1.1, Chain A"/>
    <property type="match status" value="1"/>
</dbReference>
<dbReference type="SUPFAM" id="SSF46785">
    <property type="entry name" value="Winged helix' DNA-binding domain"/>
    <property type="match status" value="1"/>
</dbReference>
<keyword evidence="5" id="KW-0498">Mitosis</keyword>
<evidence type="ECO:0000256" key="3">
    <source>
        <dbReference type="ARBA" id="ARBA00009870"/>
    </source>
</evidence>
<proteinExistence type="inferred from homology"/>
<feature type="region of interest" description="Disordered" evidence="9">
    <location>
        <begin position="1059"/>
        <end position="1092"/>
    </location>
</feature>
<dbReference type="CDD" id="cd03784">
    <property type="entry name" value="GT1_Gtf-like"/>
    <property type="match status" value="1"/>
</dbReference>
<dbReference type="GO" id="GO:1990414">
    <property type="term" value="P:replication-born double-strand break repair via sister chromatid exchange"/>
    <property type="evidence" value="ECO:0007669"/>
    <property type="project" value="TreeGrafter"/>
</dbReference>
<dbReference type="InterPro" id="IPR023093">
    <property type="entry name" value="ScpA-like_C"/>
</dbReference>
<dbReference type="GO" id="GO:0007062">
    <property type="term" value="P:sister chromatid cohesion"/>
    <property type="evidence" value="ECO:0007669"/>
    <property type="project" value="InterPro"/>
</dbReference>
<keyword evidence="5" id="KW-0132">Cell division</keyword>